<dbReference type="GO" id="GO:0004721">
    <property type="term" value="F:phosphoprotein phosphatase activity"/>
    <property type="evidence" value="ECO:0007669"/>
    <property type="project" value="InterPro"/>
</dbReference>
<dbReference type="EMBL" id="NGKC01000002">
    <property type="protein sequence ID" value="RSU13812.1"/>
    <property type="molecule type" value="Genomic_DNA"/>
</dbReference>
<reference evidence="2 3" key="1">
    <citation type="submission" date="2017-05" db="EMBL/GenBank/DDBJ databases">
        <title>Vagococcus spp. assemblies.</title>
        <authorList>
            <person name="Gulvik C.A."/>
        </authorList>
    </citation>
    <scope>NUCLEOTIDE SEQUENCE [LARGE SCALE GENOMIC DNA]</scope>
    <source>
        <strain evidence="2 3">LMG 24798</strain>
    </source>
</reference>
<dbReference type="AlphaFoldDB" id="A0A430B0R3"/>
<sequence length="251" mass="28186">MDALVNFRDLGGKQTADGREVVSGKFFRSGEVVGLPNGTSEKLVTEYRLQTIVDFRGESEVKMRPDDTLNGVKYINIDISKDIDGATGSLQSMIHQDFSADAAMMTLYEQFVYNATAKNGLKSFLEISVSDDDIPLLFHCFAGKDRTGIAAALILASMDVSRDQIYEDYLVTNTLRKPANDQMLAMFKAEGYEDHQLVEIMKMLYVKKDYLARTFELMDLEFGGIKEFIRSKDGLGMPASYFETMVSLYTE</sequence>
<protein>
    <recommendedName>
        <fullName evidence="4">Tyrosine specific protein phosphatases domain-containing protein</fullName>
    </recommendedName>
</protein>
<evidence type="ECO:0008006" key="4">
    <source>
        <dbReference type="Google" id="ProtNLM"/>
    </source>
</evidence>
<dbReference type="RefSeq" id="WP_126812132.1">
    <property type="nucleotide sequence ID" value="NZ_NGKC01000002.1"/>
</dbReference>
<evidence type="ECO:0000313" key="3">
    <source>
        <dbReference type="Proteomes" id="UP000286773"/>
    </source>
</evidence>
<dbReference type="InterPro" id="IPR026893">
    <property type="entry name" value="Tyr/Ser_Pase_IphP-type"/>
</dbReference>
<dbReference type="Pfam" id="PF13350">
    <property type="entry name" value="Y_phosphatase3"/>
    <property type="match status" value="1"/>
</dbReference>
<comment type="caution">
    <text evidence="2">The sequence shown here is derived from an EMBL/GenBank/DDBJ whole genome shotgun (WGS) entry which is preliminary data.</text>
</comment>
<comment type="similarity">
    <text evidence="1">Belongs to the protein-tyrosine phosphatase family.</text>
</comment>
<dbReference type="SUPFAM" id="SSF52799">
    <property type="entry name" value="(Phosphotyrosine protein) phosphatases II"/>
    <property type="match status" value="1"/>
</dbReference>
<keyword evidence="3" id="KW-1185">Reference proteome</keyword>
<dbReference type="PANTHER" id="PTHR31126">
    <property type="entry name" value="TYROSINE-PROTEIN PHOSPHATASE"/>
    <property type="match status" value="1"/>
</dbReference>
<dbReference type="Proteomes" id="UP000286773">
    <property type="component" value="Unassembled WGS sequence"/>
</dbReference>
<gene>
    <name evidence="2" type="ORF">CBF27_02625</name>
</gene>
<dbReference type="Gene3D" id="3.90.190.10">
    <property type="entry name" value="Protein tyrosine phosphatase superfamily"/>
    <property type="match status" value="1"/>
</dbReference>
<dbReference type="PANTHER" id="PTHR31126:SF1">
    <property type="entry name" value="TYROSINE SPECIFIC PROTEIN PHOSPHATASES DOMAIN-CONTAINING PROTEIN"/>
    <property type="match status" value="1"/>
</dbReference>
<dbReference type="InterPro" id="IPR029021">
    <property type="entry name" value="Prot-tyrosine_phosphatase-like"/>
</dbReference>
<dbReference type="OrthoDB" id="1188001at2"/>
<organism evidence="2 3">
    <name type="scientific">Vagococcus acidifermentans</name>
    <dbReference type="NCBI Taxonomy" id="564710"/>
    <lineage>
        <taxon>Bacteria</taxon>
        <taxon>Bacillati</taxon>
        <taxon>Bacillota</taxon>
        <taxon>Bacilli</taxon>
        <taxon>Lactobacillales</taxon>
        <taxon>Enterococcaceae</taxon>
        <taxon>Vagococcus</taxon>
    </lineage>
</organism>
<accession>A0A430B0R3</accession>
<dbReference type="PROSITE" id="PS00383">
    <property type="entry name" value="TYR_PHOSPHATASE_1"/>
    <property type="match status" value="1"/>
</dbReference>
<evidence type="ECO:0000256" key="1">
    <source>
        <dbReference type="ARBA" id="ARBA00009580"/>
    </source>
</evidence>
<proteinExistence type="inferred from homology"/>
<name>A0A430B0R3_9ENTE</name>
<dbReference type="InterPro" id="IPR016130">
    <property type="entry name" value="Tyr_Pase_AS"/>
</dbReference>
<evidence type="ECO:0000313" key="2">
    <source>
        <dbReference type="EMBL" id="RSU13812.1"/>
    </source>
</evidence>